<sequence>MGLVYCWPESSFLRGGGGYEGCLFFGSSFMISTGRLQQRVAVEIKQIGGRLGILLYEFRRSKAAMDELRSELERTTTMTTTTTTTSQVMEWESEGGIGERVDNLRHCFMVLRSGAENIVAQLDDFFDEIVEARKKLLDFCSHR</sequence>
<evidence type="ECO:0000313" key="1">
    <source>
        <dbReference type="EMBL" id="KAF4403685.1"/>
    </source>
</evidence>
<reference evidence="1 2" key="1">
    <citation type="journal article" date="2020" name="bioRxiv">
        <title>Sequence and annotation of 42 cannabis genomes reveals extensive copy number variation in cannabinoid synthesis and pathogen resistance genes.</title>
        <authorList>
            <person name="Mckernan K.J."/>
            <person name="Helbert Y."/>
            <person name="Kane L.T."/>
            <person name="Ebling H."/>
            <person name="Zhang L."/>
            <person name="Liu B."/>
            <person name="Eaton Z."/>
            <person name="Mclaughlin S."/>
            <person name="Kingan S."/>
            <person name="Baybayan P."/>
            <person name="Concepcion G."/>
            <person name="Jordan M."/>
            <person name="Riva A."/>
            <person name="Barbazuk W."/>
            <person name="Harkins T."/>
        </authorList>
    </citation>
    <scope>NUCLEOTIDE SEQUENCE [LARGE SCALE GENOMIC DNA]</scope>
    <source>
        <strain evidence="2">cv. Jamaican Lion 4</strain>
        <tissue evidence="1">Leaf</tissue>
    </source>
</reference>
<proteinExistence type="predicted"/>
<name>A0A7J6I940_CANSA</name>
<comment type="caution">
    <text evidence="1">The sequence shown here is derived from an EMBL/GenBank/DDBJ whole genome shotgun (WGS) entry which is preliminary data.</text>
</comment>
<dbReference type="Proteomes" id="UP000583929">
    <property type="component" value="Unassembled WGS sequence"/>
</dbReference>
<protein>
    <submittedName>
        <fullName evidence="1">Uncharacterized protein</fullName>
    </submittedName>
</protein>
<dbReference type="PANTHER" id="PTHR31509">
    <property type="entry name" value="BPS1-LIKE PROTEIN"/>
    <property type="match status" value="1"/>
</dbReference>
<accession>A0A7J6I940</accession>
<organism evidence="1 2">
    <name type="scientific">Cannabis sativa</name>
    <name type="common">Hemp</name>
    <name type="synonym">Marijuana</name>
    <dbReference type="NCBI Taxonomy" id="3483"/>
    <lineage>
        <taxon>Eukaryota</taxon>
        <taxon>Viridiplantae</taxon>
        <taxon>Streptophyta</taxon>
        <taxon>Embryophyta</taxon>
        <taxon>Tracheophyta</taxon>
        <taxon>Spermatophyta</taxon>
        <taxon>Magnoliopsida</taxon>
        <taxon>eudicotyledons</taxon>
        <taxon>Gunneridae</taxon>
        <taxon>Pentapetalae</taxon>
        <taxon>rosids</taxon>
        <taxon>fabids</taxon>
        <taxon>Rosales</taxon>
        <taxon>Cannabaceae</taxon>
        <taxon>Cannabis</taxon>
    </lineage>
</organism>
<gene>
    <name evidence="1" type="ORF">G4B88_002538</name>
</gene>
<keyword evidence="2" id="KW-1185">Reference proteome</keyword>
<dbReference type="EMBL" id="JAATIQ010000003">
    <property type="protein sequence ID" value="KAF4403685.1"/>
    <property type="molecule type" value="Genomic_DNA"/>
</dbReference>
<dbReference type="AlphaFoldDB" id="A0A7J6I940"/>
<evidence type="ECO:0000313" key="2">
    <source>
        <dbReference type="Proteomes" id="UP000583929"/>
    </source>
</evidence>